<dbReference type="STRING" id="37546.A0A1B0GGB3"/>
<reference evidence="3" key="1">
    <citation type="submission" date="2020-05" db="UniProtKB">
        <authorList>
            <consortium name="EnsemblMetazoa"/>
        </authorList>
    </citation>
    <scope>IDENTIFICATION</scope>
    <source>
        <strain evidence="3">Yale</strain>
    </source>
</reference>
<organism evidence="3 4">
    <name type="scientific">Glossina morsitans morsitans</name>
    <name type="common">Savannah tsetse fly</name>
    <dbReference type="NCBI Taxonomy" id="37546"/>
    <lineage>
        <taxon>Eukaryota</taxon>
        <taxon>Metazoa</taxon>
        <taxon>Ecdysozoa</taxon>
        <taxon>Arthropoda</taxon>
        <taxon>Hexapoda</taxon>
        <taxon>Insecta</taxon>
        <taxon>Pterygota</taxon>
        <taxon>Neoptera</taxon>
        <taxon>Endopterygota</taxon>
        <taxon>Diptera</taxon>
        <taxon>Brachycera</taxon>
        <taxon>Muscomorpha</taxon>
        <taxon>Hippoboscoidea</taxon>
        <taxon>Glossinidae</taxon>
        <taxon>Glossina</taxon>
    </lineage>
</organism>
<evidence type="ECO:0000313" key="3">
    <source>
        <dbReference type="EnsemblMetazoa" id="GMOY013017-PA"/>
    </source>
</evidence>
<accession>A0A1B0GGB3</accession>
<protein>
    <recommendedName>
        <fullName evidence="2">Codanin-1 C-terminal domain-containing protein</fullName>
    </recommendedName>
</protein>
<dbReference type="PANTHER" id="PTHR28678:SF1">
    <property type="entry name" value="CODANIN-1"/>
    <property type="match status" value="1"/>
</dbReference>
<dbReference type="Pfam" id="PF15296">
    <property type="entry name" value="Codanin-1_C"/>
    <property type="match status" value="1"/>
</dbReference>
<feature type="domain" description="Codanin-1 C-terminal" evidence="2">
    <location>
        <begin position="821"/>
        <end position="944"/>
    </location>
</feature>
<feature type="compositionally biased region" description="Low complexity" evidence="1">
    <location>
        <begin position="210"/>
        <end position="222"/>
    </location>
</feature>
<dbReference type="PANTHER" id="PTHR28678">
    <property type="entry name" value="CODANIN-1"/>
    <property type="match status" value="1"/>
</dbReference>
<evidence type="ECO:0000259" key="2">
    <source>
        <dbReference type="Pfam" id="PF15296"/>
    </source>
</evidence>
<name>A0A1B0GGB3_GLOMM</name>
<sequence length="1292" mass="147680">MNSKAAHKLKLLLQCEEIQEDCSGRWLLQQFSTTNENSCTLVEFALYFLNNLRQHTENHLKSNAFEVSKCRIPIRGSSMDRSTIDMQRSNKTSLEEFGCITPRLCTSADRISFSQMLSTNSTPNKHNLLMNSRRISNIPSSAKSPLGSSRCLGDFIIMNSQSANSRLNKKKALQQQQQQQQIAESGKLGVENPKKRVVPTTLSRKNESQSTSVFGGESSFSSENNMANVVHEEIEDKEQCEILAARKTLKLNPDEITEQVLKSSLPSPTSATRAAEFVEDKYFEQMQSRELVLDFESLKNNTQLQKLSNLYSTLIDLNLTTNVLNEISLLVNLLNATSSIVNTNSSSDICHNLKKLTLQDTEALACELPMMQLENLSEAVYFAYMTLIKQKHTIALLDHKSMSVVLNSDRWHYLPEDVKAYLKKVYHCKQKLGSHKNSNDIVESYEPKQFANVYFQVDQNSRQFFSSQQEFANFRAQRDHFYKILNVWELNHLNPNWSFSNEIAPRIKDIFDVSESPINMAHFAKLFVSQLLISSTNSTSPDDIGIEVDLLKFNKLTQRLITPSSFSMDYQFPHTQSFFRDFIAEARSLAFAEQLKMELYSELINLNDSSFDQICINSLKEDEAGKNDSPFHRYAGCGEQYVVKKKLMASMLVLAKFLGFAIALPFVNPINNNGNRGDMLLMPVSIEKKQMLLRNSMQPTFNTTKILEDSLMGGKLLITLPWMVQYLGMLDRVTLQLDNYEKTLRLVFALYGSLGWCIDQSNTFSFIIRVCLGWLFENKQIISEQYLAFSGLCHTYNAEPPSELQFVRTWLQAESLQSFDLNPMLEDLLHVACPFLAAFRVSIMPAKYAQTKYASRSGRFRYVTPRLSDLSSPAPSNKAVFLFAANQQTATSQKRLVQAFLHAQTASTRQLISFCIERCYRSAVKDGHYRILVPSKSDADTLVNKIESFDYYKVFEEIESIYSSAQEKASQHWNTSVPGRLKERIQKALEAFLPAETNPVLQETYFMIIKHEAAQKVNDWFNVNMQKNKFYCNDFDELVTKVCTANRNKTYMGSSDLKITRSFPSLSQLLDGLQQWLHCTSVQFDVLSDNFAPLTKLLKLLREAFENVLPALFFHVVGSSTVQLTQHLIDRHTQYVTNELIEAACNLWLHPKMQAALKMTTKKDNELEETRYSENTVPSIYESFITIPFIESLGTRRLCFDRLAQVLITMIKKHVITVDYTNELLVPIFKHDWHPTILSEISEMLRFIAKETTLVCSEGSYISDDEDGNDGNKKSSLFMEMLADFSRDAEFL</sequence>
<evidence type="ECO:0000313" key="4">
    <source>
        <dbReference type="Proteomes" id="UP000092444"/>
    </source>
</evidence>
<feature type="region of interest" description="Disordered" evidence="1">
    <location>
        <begin position="200"/>
        <end position="222"/>
    </location>
</feature>
<dbReference type="InterPro" id="IPR040031">
    <property type="entry name" value="Codanin-1"/>
</dbReference>
<dbReference type="EMBL" id="CCAG010010279">
    <property type="status" value="NOT_ANNOTATED_CDS"/>
    <property type="molecule type" value="Genomic_DNA"/>
</dbReference>
<dbReference type="EnsemblMetazoa" id="GMOY013017-RA">
    <property type="protein sequence ID" value="GMOY013017-PA"/>
    <property type="gene ID" value="GMOY013017"/>
</dbReference>
<dbReference type="GO" id="GO:0005634">
    <property type="term" value="C:nucleus"/>
    <property type="evidence" value="ECO:0007669"/>
    <property type="project" value="TreeGrafter"/>
</dbReference>
<keyword evidence="4" id="KW-1185">Reference proteome</keyword>
<dbReference type="InterPro" id="IPR028171">
    <property type="entry name" value="Codanin-1_C"/>
</dbReference>
<dbReference type="VEuPathDB" id="VectorBase:GMOY013017"/>
<proteinExistence type="predicted"/>
<dbReference type="GO" id="GO:0006325">
    <property type="term" value="P:chromatin organization"/>
    <property type="evidence" value="ECO:0007669"/>
    <property type="project" value="TreeGrafter"/>
</dbReference>
<dbReference type="Proteomes" id="UP000092444">
    <property type="component" value="Unassembled WGS sequence"/>
</dbReference>
<evidence type="ECO:0000256" key="1">
    <source>
        <dbReference type="SAM" id="MobiDB-lite"/>
    </source>
</evidence>